<dbReference type="PROSITE" id="PS50010">
    <property type="entry name" value="DH_2"/>
    <property type="match status" value="1"/>
</dbReference>
<keyword evidence="5" id="KW-1185">Reference proteome</keyword>
<feature type="region of interest" description="Disordered" evidence="1">
    <location>
        <begin position="1"/>
        <end position="44"/>
    </location>
</feature>
<accession>A0ABN7B2H3</accession>
<dbReference type="SUPFAM" id="SSF50729">
    <property type="entry name" value="PH domain-like"/>
    <property type="match status" value="2"/>
</dbReference>
<feature type="compositionally biased region" description="Basic and acidic residues" evidence="1">
    <location>
        <begin position="32"/>
        <end position="44"/>
    </location>
</feature>
<dbReference type="Pfam" id="PF00621">
    <property type="entry name" value="RhoGEF"/>
    <property type="match status" value="1"/>
</dbReference>
<reference evidence="4 5" key="1">
    <citation type="submission" date="2023-09" db="EMBL/GenBank/DDBJ databases">
        <title>Nesidiocoris tenuis whole genome shotgun sequence.</title>
        <authorList>
            <person name="Shibata T."/>
            <person name="Shimoda M."/>
            <person name="Kobayashi T."/>
            <person name="Uehara T."/>
        </authorList>
    </citation>
    <scope>NUCLEOTIDE SEQUENCE [LARGE SCALE GENOMIC DNA]</scope>
    <source>
        <strain evidence="4 5">Japan</strain>
    </source>
</reference>
<dbReference type="PANTHER" id="PTHR45858">
    <property type="entry name" value="FERM DOMAIN CONTAINING PROTEIN"/>
    <property type="match status" value="1"/>
</dbReference>
<dbReference type="InterPro" id="IPR051835">
    <property type="entry name" value="RAC1-GEF"/>
</dbReference>
<evidence type="ECO:0000313" key="5">
    <source>
        <dbReference type="Proteomes" id="UP001307889"/>
    </source>
</evidence>
<dbReference type="SUPFAM" id="SSF48065">
    <property type="entry name" value="DBL homology domain (DH-domain)"/>
    <property type="match status" value="1"/>
</dbReference>
<dbReference type="SMART" id="SM00325">
    <property type="entry name" value="RhoGEF"/>
    <property type="match status" value="1"/>
</dbReference>
<gene>
    <name evidence="4" type="ORF">NTJ_10166</name>
</gene>
<dbReference type="SMART" id="SM00233">
    <property type="entry name" value="PH"/>
    <property type="match status" value="2"/>
</dbReference>
<evidence type="ECO:0000259" key="2">
    <source>
        <dbReference type="PROSITE" id="PS50003"/>
    </source>
</evidence>
<dbReference type="InterPro" id="IPR011993">
    <property type="entry name" value="PH-like_dom_sf"/>
</dbReference>
<dbReference type="Gene3D" id="1.20.900.10">
    <property type="entry name" value="Dbl homology (DH) domain"/>
    <property type="match status" value="1"/>
</dbReference>
<evidence type="ECO:0000313" key="4">
    <source>
        <dbReference type="EMBL" id="BES97351.1"/>
    </source>
</evidence>
<proteinExistence type="predicted"/>
<feature type="compositionally biased region" description="Polar residues" evidence="1">
    <location>
        <begin position="1"/>
        <end position="31"/>
    </location>
</feature>
<dbReference type="InterPro" id="IPR000219">
    <property type="entry name" value="DH_dom"/>
</dbReference>
<feature type="domain" description="PH" evidence="2">
    <location>
        <begin position="435"/>
        <end position="532"/>
    </location>
</feature>
<evidence type="ECO:0000259" key="3">
    <source>
        <dbReference type="PROSITE" id="PS50010"/>
    </source>
</evidence>
<dbReference type="Pfam" id="PF00169">
    <property type="entry name" value="PH"/>
    <property type="match status" value="2"/>
</dbReference>
<dbReference type="Gene3D" id="2.30.29.30">
    <property type="entry name" value="Pleckstrin-homology domain (PH domain)/Phosphotyrosine-binding domain (PTB)"/>
    <property type="match status" value="2"/>
</dbReference>
<feature type="domain" description="PH" evidence="2">
    <location>
        <begin position="278"/>
        <end position="372"/>
    </location>
</feature>
<feature type="region of interest" description="Disordered" evidence="1">
    <location>
        <begin position="390"/>
        <end position="409"/>
    </location>
</feature>
<dbReference type="CDD" id="cd13235">
    <property type="entry name" value="PH2_FARP1-like"/>
    <property type="match status" value="1"/>
</dbReference>
<dbReference type="PROSITE" id="PS50003">
    <property type="entry name" value="PH_DOMAIN"/>
    <property type="match status" value="2"/>
</dbReference>
<dbReference type="PANTHER" id="PTHR45858:SF5">
    <property type="entry name" value="MOESIN_EZRIN_RADIXIN HOMOLOG 1"/>
    <property type="match status" value="1"/>
</dbReference>
<feature type="domain" description="DH" evidence="3">
    <location>
        <begin position="64"/>
        <end position="248"/>
    </location>
</feature>
<dbReference type="InterPro" id="IPR035899">
    <property type="entry name" value="DBL_dom_sf"/>
</dbReference>
<organism evidence="4 5">
    <name type="scientific">Nesidiocoris tenuis</name>
    <dbReference type="NCBI Taxonomy" id="355587"/>
    <lineage>
        <taxon>Eukaryota</taxon>
        <taxon>Metazoa</taxon>
        <taxon>Ecdysozoa</taxon>
        <taxon>Arthropoda</taxon>
        <taxon>Hexapoda</taxon>
        <taxon>Insecta</taxon>
        <taxon>Pterygota</taxon>
        <taxon>Neoptera</taxon>
        <taxon>Paraneoptera</taxon>
        <taxon>Hemiptera</taxon>
        <taxon>Heteroptera</taxon>
        <taxon>Panheteroptera</taxon>
        <taxon>Cimicomorpha</taxon>
        <taxon>Miridae</taxon>
        <taxon>Dicyphina</taxon>
        <taxon>Nesidiocoris</taxon>
    </lineage>
</organism>
<evidence type="ECO:0000256" key="1">
    <source>
        <dbReference type="SAM" id="MobiDB-lite"/>
    </source>
</evidence>
<name>A0ABN7B2H3_9HEMI</name>
<dbReference type="Proteomes" id="UP001307889">
    <property type="component" value="Chromosome 8"/>
</dbReference>
<dbReference type="InterPro" id="IPR001849">
    <property type="entry name" value="PH_domain"/>
</dbReference>
<sequence length="547" mass="62991">MNAKNSNYSNNVTSSPLATKLNGSILPNGSSESHEVDMASDRSETLKSDLLEKEAKKKRNTLDKAYFIGKELLMTERTYKRDLEMINVYAREAFSPFLDESNYMSQLLNLIDPIDDFHSLLLKDMEHHFSIVENRLTYETRLADIFCNIAQQIHVYDEYIDSVKTVLHTLASELAQPNFEAAYANFEKNKICYLPLSLFLLKPLQRILHYSSLLDRVVEHLISVNGDGTDFGKAKSDFSNLNKKVYKVLADSENYVQLIELSRDLVCFEGKLIDDDRIFIRQGCLTKFSQKKGYQQRMFFLLSDMLLYCNLVGHKFKVHGQLPLRSLTLEEREDSPSPNSFTMYSEKRAFTVCGSSHDEKNKWLKDISTAVEVTKRDSSPSKTFFSLKCSSSSDDVNEKEKHSNDVTPQRSNTTVHVCWHRNTSVSLSDHINAAQNQLSGYLLRKFKSSNGWQKLWVVFTNFCLFFYKTFQDEAPLASLPLLGYSVTVPTSTDNITKDFVFKLMFKSHVYFFRAESQYTFDRWMEVIESATLHSQKIHDVPSNNNIC</sequence>
<dbReference type="EMBL" id="AP028916">
    <property type="protein sequence ID" value="BES97351.1"/>
    <property type="molecule type" value="Genomic_DNA"/>
</dbReference>
<protein>
    <submittedName>
        <fullName evidence="4">FERM, RhoGEF and pleckstrin domain-containing protein</fullName>
    </submittedName>
</protein>